<evidence type="ECO:0000256" key="1">
    <source>
        <dbReference type="ARBA" id="ARBA00022723"/>
    </source>
</evidence>
<dbReference type="AlphaFoldDB" id="A0A8J2JU19"/>
<dbReference type="EMBL" id="CAJVCH010134196">
    <property type="protein sequence ID" value="CAG7726342.1"/>
    <property type="molecule type" value="Genomic_DNA"/>
</dbReference>
<evidence type="ECO:0000313" key="7">
    <source>
        <dbReference type="EMBL" id="CAG7726342.1"/>
    </source>
</evidence>
<evidence type="ECO:0000256" key="3">
    <source>
        <dbReference type="ARBA" id="ARBA00022771"/>
    </source>
</evidence>
<dbReference type="GO" id="GO:0008270">
    <property type="term" value="F:zinc ion binding"/>
    <property type="evidence" value="ECO:0007669"/>
    <property type="project" value="UniProtKB-KW"/>
</dbReference>
<dbReference type="OrthoDB" id="3561125at2759"/>
<dbReference type="PROSITE" id="PS50157">
    <property type="entry name" value="ZINC_FINGER_C2H2_2"/>
    <property type="match status" value="5"/>
</dbReference>
<keyword evidence="2" id="KW-0677">Repeat</keyword>
<feature type="domain" description="C2H2-type" evidence="6">
    <location>
        <begin position="10"/>
        <end position="37"/>
    </location>
</feature>
<feature type="domain" description="C2H2-type" evidence="6">
    <location>
        <begin position="43"/>
        <end position="72"/>
    </location>
</feature>
<gene>
    <name evidence="7" type="ORF">AFUS01_LOCUS15258</name>
</gene>
<sequence>MRIHSSKRNWKCDKCDYAAKERDKLDRHRRIHLSSAEREILMEICPFPNCDFKSLHSARLNRHLLTHSTERPFKCDKCDYAAKMRIVLLKHQRTHLTRSEKTFKVYPNQNCQFRTVSQQNVQAQLLLHQEGNILRCCPMQDCDFQTGRASNLRRHITAHSTERKFKCDKCERAFKSEWQLKEHQHTHLNDDEREAFLKKCPMRSCNFRSFYRYNLFRHLRSHSPVELLNCDKCDYSCNYYKPFKAHVLMHLKGAEPKTSVQFSEIAERYYKREQISEELLKESEVKKEFYACKICNYQNQRNDLLALHNEDLHSVPCVVVNLLPVSI</sequence>
<organism evidence="7 8">
    <name type="scientific">Allacma fusca</name>
    <dbReference type="NCBI Taxonomy" id="39272"/>
    <lineage>
        <taxon>Eukaryota</taxon>
        <taxon>Metazoa</taxon>
        <taxon>Ecdysozoa</taxon>
        <taxon>Arthropoda</taxon>
        <taxon>Hexapoda</taxon>
        <taxon>Collembola</taxon>
        <taxon>Symphypleona</taxon>
        <taxon>Sminthuridae</taxon>
        <taxon>Allacma</taxon>
    </lineage>
</organism>
<comment type="caution">
    <text evidence="7">The sequence shown here is derived from an EMBL/GenBank/DDBJ whole genome shotgun (WGS) entry which is preliminary data.</text>
</comment>
<dbReference type="Pfam" id="PF00096">
    <property type="entry name" value="zf-C2H2"/>
    <property type="match status" value="1"/>
</dbReference>
<evidence type="ECO:0000256" key="5">
    <source>
        <dbReference type="PROSITE-ProRule" id="PRU00042"/>
    </source>
</evidence>
<dbReference type="Proteomes" id="UP000708208">
    <property type="component" value="Unassembled WGS sequence"/>
</dbReference>
<evidence type="ECO:0000256" key="2">
    <source>
        <dbReference type="ARBA" id="ARBA00022737"/>
    </source>
</evidence>
<reference evidence="7" key="1">
    <citation type="submission" date="2021-06" db="EMBL/GenBank/DDBJ databases">
        <authorList>
            <person name="Hodson N. C."/>
            <person name="Mongue J. A."/>
            <person name="Jaron S. K."/>
        </authorList>
    </citation>
    <scope>NUCLEOTIDE SEQUENCE</scope>
</reference>
<evidence type="ECO:0000313" key="8">
    <source>
        <dbReference type="Proteomes" id="UP000708208"/>
    </source>
</evidence>
<dbReference type="SMART" id="SM00355">
    <property type="entry name" value="ZnF_C2H2"/>
    <property type="match status" value="8"/>
</dbReference>
<feature type="domain" description="C2H2-type" evidence="6">
    <location>
        <begin position="134"/>
        <end position="164"/>
    </location>
</feature>
<dbReference type="PANTHER" id="PTHR24379:SF121">
    <property type="entry name" value="C2H2-TYPE DOMAIN-CONTAINING PROTEIN"/>
    <property type="match status" value="1"/>
</dbReference>
<evidence type="ECO:0000259" key="6">
    <source>
        <dbReference type="PROSITE" id="PS50157"/>
    </source>
</evidence>
<keyword evidence="3 5" id="KW-0863">Zinc-finger</keyword>
<proteinExistence type="predicted"/>
<name>A0A8J2JU19_9HEXA</name>
<feature type="domain" description="C2H2-type" evidence="6">
    <location>
        <begin position="73"/>
        <end position="100"/>
    </location>
</feature>
<keyword evidence="1" id="KW-0479">Metal-binding</keyword>
<evidence type="ECO:0000256" key="4">
    <source>
        <dbReference type="ARBA" id="ARBA00022833"/>
    </source>
</evidence>
<accession>A0A8J2JU19</accession>
<dbReference type="PROSITE" id="PS00028">
    <property type="entry name" value="ZINC_FINGER_C2H2_1"/>
    <property type="match status" value="1"/>
</dbReference>
<dbReference type="InterPro" id="IPR013087">
    <property type="entry name" value="Znf_C2H2_type"/>
</dbReference>
<protein>
    <recommendedName>
        <fullName evidence="6">C2H2-type domain-containing protein</fullName>
    </recommendedName>
</protein>
<keyword evidence="4" id="KW-0862">Zinc</keyword>
<dbReference type="PANTHER" id="PTHR24379">
    <property type="entry name" value="KRAB AND ZINC FINGER DOMAIN-CONTAINING"/>
    <property type="match status" value="1"/>
</dbReference>
<keyword evidence="8" id="KW-1185">Reference proteome</keyword>
<feature type="domain" description="C2H2-type" evidence="6">
    <location>
        <begin position="165"/>
        <end position="192"/>
    </location>
</feature>